<feature type="domain" description="Cation efflux protein cytoplasmic" evidence="12">
    <location>
        <begin position="243"/>
        <end position="314"/>
    </location>
</feature>
<evidence type="ECO:0000256" key="7">
    <source>
        <dbReference type="ARBA" id="ARBA00023065"/>
    </source>
</evidence>
<evidence type="ECO:0000256" key="1">
    <source>
        <dbReference type="ARBA" id="ARBA00004141"/>
    </source>
</evidence>
<comment type="similarity">
    <text evidence="2">Belongs to the cation diffusion facilitator (CDF) transporter (TC 2.A.4) family. SLC30A subfamily.</text>
</comment>
<evidence type="ECO:0000256" key="9">
    <source>
        <dbReference type="SAM" id="MobiDB-lite"/>
    </source>
</evidence>
<dbReference type="InterPro" id="IPR027469">
    <property type="entry name" value="Cation_efflux_TMD_sf"/>
</dbReference>
<dbReference type="RefSeq" id="WP_222991951.1">
    <property type="nucleotide sequence ID" value="NZ_JAINVV010000010.1"/>
</dbReference>
<dbReference type="Gene3D" id="1.20.1510.10">
    <property type="entry name" value="Cation efflux protein transmembrane domain"/>
    <property type="match status" value="1"/>
</dbReference>
<dbReference type="Proteomes" id="UP000706039">
    <property type="component" value="Unassembled WGS sequence"/>
</dbReference>
<dbReference type="PANTHER" id="PTHR11562:SF17">
    <property type="entry name" value="RE54080P-RELATED"/>
    <property type="match status" value="1"/>
</dbReference>
<keyword evidence="3" id="KW-0813">Transport</keyword>
<evidence type="ECO:0000259" key="11">
    <source>
        <dbReference type="Pfam" id="PF01545"/>
    </source>
</evidence>
<feature type="domain" description="Cation efflux protein transmembrane" evidence="11">
    <location>
        <begin position="48"/>
        <end position="234"/>
    </location>
</feature>
<dbReference type="PANTHER" id="PTHR11562">
    <property type="entry name" value="CATION EFFLUX PROTEIN/ ZINC TRANSPORTER"/>
    <property type="match status" value="1"/>
</dbReference>
<keyword evidence="14" id="KW-1185">Reference proteome</keyword>
<evidence type="ECO:0000313" key="13">
    <source>
        <dbReference type="EMBL" id="MBY8824840.1"/>
    </source>
</evidence>
<dbReference type="InterPro" id="IPR050681">
    <property type="entry name" value="CDF/SLC30A"/>
</dbReference>
<keyword evidence="6 10" id="KW-1133">Transmembrane helix</keyword>
<evidence type="ECO:0000256" key="10">
    <source>
        <dbReference type="SAM" id="Phobius"/>
    </source>
</evidence>
<keyword evidence="4 10" id="KW-0812">Transmembrane</keyword>
<feature type="compositionally biased region" description="Basic and acidic residues" evidence="9">
    <location>
        <begin position="1"/>
        <end position="23"/>
    </location>
</feature>
<feature type="compositionally biased region" description="Basic residues" evidence="9">
    <location>
        <begin position="24"/>
        <end position="34"/>
    </location>
</feature>
<organism evidence="13 14">
    <name type="scientific">Sphingomonas colocasiae</name>
    <dbReference type="NCBI Taxonomy" id="1848973"/>
    <lineage>
        <taxon>Bacteria</taxon>
        <taxon>Pseudomonadati</taxon>
        <taxon>Pseudomonadota</taxon>
        <taxon>Alphaproteobacteria</taxon>
        <taxon>Sphingomonadales</taxon>
        <taxon>Sphingomonadaceae</taxon>
        <taxon>Sphingomonas</taxon>
    </lineage>
</organism>
<comment type="caution">
    <text evidence="13">The sequence shown here is derived from an EMBL/GenBank/DDBJ whole genome shotgun (WGS) entry which is preliminary data.</text>
</comment>
<name>A0ABS7PU04_9SPHN</name>
<reference evidence="13 14" key="1">
    <citation type="submission" date="2021-08" db="EMBL/GenBank/DDBJ databases">
        <authorList>
            <person name="Tuo L."/>
        </authorList>
    </citation>
    <scope>NUCLEOTIDE SEQUENCE [LARGE SCALE GENOMIC DNA]</scope>
    <source>
        <strain evidence="13 14">JCM 31229</strain>
    </source>
</reference>
<dbReference type="Pfam" id="PF16916">
    <property type="entry name" value="ZT_dimer"/>
    <property type="match status" value="1"/>
</dbReference>
<dbReference type="InterPro" id="IPR002524">
    <property type="entry name" value="Cation_efflux"/>
</dbReference>
<protein>
    <submittedName>
        <fullName evidence="13">Cation diffusion facilitator family transporter</fullName>
    </submittedName>
</protein>
<proteinExistence type="inferred from homology"/>
<feature type="transmembrane region" description="Helical" evidence="10">
    <location>
        <begin position="144"/>
        <end position="168"/>
    </location>
</feature>
<evidence type="ECO:0000313" key="14">
    <source>
        <dbReference type="Proteomes" id="UP000706039"/>
    </source>
</evidence>
<dbReference type="InterPro" id="IPR036837">
    <property type="entry name" value="Cation_efflux_CTD_sf"/>
</dbReference>
<evidence type="ECO:0000256" key="4">
    <source>
        <dbReference type="ARBA" id="ARBA00022692"/>
    </source>
</evidence>
<sequence>MAHDHAHSHDGHSHDGHSHDGHAHAHAGHSHGPGHVHAPADFGRAFAIGIALNILFVAAEAIAGLTTGSMALLADAGHNLSDVIGLLVAWGGATLAKRPPSKRFTYGLRGSTILAAMINALLLLIAIGAIALEAVQRFAHPQPVPGATVMLIAGIGIVVNGGTAMLFMSGRHGDLNIRGAYLHMAADAAVSAGVVIAGAAILLTGAAWIDPLVSVAICFVIFWGTWGLLRDSVTMSLAGVPGEIDRDKVEIELLISPGVTKVHDLHIWPMSTTEVALTAHIVIPRDHPGDAFLDEVRQRLNSKFGIHHVTIQIETGQHNDCQETRCA</sequence>
<feature type="transmembrane region" description="Helical" evidence="10">
    <location>
        <begin position="45"/>
        <end position="65"/>
    </location>
</feature>
<feature type="transmembrane region" description="Helical" evidence="10">
    <location>
        <begin position="180"/>
        <end position="202"/>
    </location>
</feature>
<evidence type="ECO:0000256" key="3">
    <source>
        <dbReference type="ARBA" id="ARBA00022448"/>
    </source>
</evidence>
<dbReference type="Pfam" id="PF01545">
    <property type="entry name" value="Cation_efflux"/>
    <property type="match status" value="1"/>
</dbReference>
<keyword evidence="8 10" id="KW-0472">Membrane</keyword>
<evidence type="ECO:0000256" key="6">
    <source>
        <dbReference type="ARBA" id="ARBA00022989"/>
    </source>
</evidence>
<evidence type="ECO:0000256" key="8">
    <source>
        <dbReference type="ARBA" id="ARBA00023136"/>
    </source>
</evidence>
<feature type="transmembrane region" description="Helical" evidence="10">
    <location>
        <begin position="208"/>
        <end position="229"/>
    </location>
</feature>
<dbReference type="InterPro" id="IPR058533">
    <property type="entry name" value="Cation_efflux_TM"/>
</dbReference>
<feature type="transmembrane region" description="Helical" evidence="10">
    <location>
        <begin position="108"/>
        <end position="132"/>
    </location>
</feature>
<dbReference type="EMBL" id="JAINVV010000010">
    <property type="protein sequence ID" value="MBY8824840.1"/>
    <property type="molecule type" value="Genomic_DNA"/>
</dbReference>
<keyword evidence="5" id="KW-0862">Zinc</keyword>
<keyword evidence="5" id="KW-0864">Zinc transport</keyword>
<dbReference type="NCBIfam" id="TIGR01297">
    <property type="entry name" value="CDF"/>
    <property type="match status" value="1"/>
</dbReference>
<evidence type="ECO:0000259" key="12">
    <source>
        <dbReference type="Pfam" id="PF16916"/>
    </source>
</evidence>
<dbReference type="SUPFAM" id="SSF160240">
    <property type="entry name" value="Cation efflux protein cytoplasmic domain-like"/>
    <property type="match status" value="1"/>
</dbReference>
<accession>A0ABS7PU04</accession>
<gene>
    <name evidence="13" type="ORF">K7G82_21220</name>
</gene>
<keyword evidence="7" id="KW-0406">Ion transport</keyword>
<evidence type="ECO:0000256" key="5">
    <source>
        <dbReference type="ARBA" id="ARBA00022906"/>
    </source>
</evidence>
<dbReference type="InterPro" id="IPR027470">
    <property type="entry name" value="Cation_efflux_CTD"/>
</dbReference>
<evidence type="ECO:0000256" key="2">
    <source>
        <dbReference type="ARBA" id="ARBA00008873"/>
    </source>
</evidence>
<dbReference type="SUPFAM" id="SSF161111">
    <property type="entry name" value="Cation efflux protein transmembrane domain-like"/>
    <property type="match status" value="1"/>
</dbReference>
<feature type="region of interest" description="Disordered" evidence="9">
    <location>
        <begin position="1"/>
        <end position="34"/>
    </location>
</feature>
<comment type="subcellular location">
    <subcellularLocation>
        <location evidence="1">Membrane</location>
        <topology evidence="1">Multi-pass membrane protein</topology>
    </subcellularLocation>
</comment>